<dbReference type="Proteomes" id="UP000077701">
    <property type="component" value="Unassembled WGS sequence"/>
</dbReference>
<evidence type="ECO:0000256" key="1">
    <source>
        <dbReference type="ARBA" id="ARBA00022729"/>
    </source>
</evidence>
<dbReference type="GO" id="GO:0015833">
    <property type="term" value="P:peptide transport"/>
    <property type="evidence" value="ECO:0007669"/>
    <property type="project" value="TreeGrafter"/>
</dbReference>
<dbReference type="InterPro" id="IPR000914">
    <property type="entry name" value="SBP_5_dom"/>
</dbReference>
<proteinExistence type="predicted"/>
<reference evidence="5" key="2">
    <citation type="submission" date="2016-04" db="EMBL/GenBank/DDBJ databases">
        <title>Planomonospora sphaerica JCM9374 whole genome shotgun sequence.</title>
        <authorList>
            <person name="Suzuki T."/>
            <person name="Dohra H."/>
            <person name="Kodani S."/>
        </authorList>
    </citation>
    <scope>NUCLEOTIDE SEQUENCE [LARGE SCALE GENOMIC DNA]</scope>
    <source>
        <strain evidence="5">JCM 9374</strain>
    </source>
</reference>
<comment type="caution">
    <text evidence="4">The sequence shown here is derived from an EMBL/GenBank/DDBJ whole genome shotgun (WGS) entry which is preliminary data.</text>
</comment>
<evidence type="ECO:0000256" key="2">
    <source>
        <dbReference type="SAM" id="SignalP"/>
    </source>
</evidence>
<name>A0A161LP04_9ACTN</name>
<dbReference type="STRING" id="161355.PS9374_06968"/>
<reference evidence="4 5" key="1">
    <citation type="journal article" date="2016" name="Genome Announc.">
        <title>Draft Genome Sequence of Planomonospora sphaerica JCM9374, a Rare Actinomycete.</title>
        <authorList>
            <person name="Dohra H."/>
            <person name="Suzuki T."/>
            <person name="Inoue Y."/>
            <person name="Kodani S."/>
        </authorList>
    </citation>
    <scope>NUCLEOTIDE SEQUENCE [LARGE SCALE GENOMIC DNA]</scope>
    <source>
        <strain evidence="4 5">JCM 9374</strain>
    </source>
</reference>
<evidence type="ECO:0000313" key="5">
    <source>
        <dbReference type="Proteomes" id="UP000077701"/>
    </source>
</evidence>
<evidence type="ECO:0000313" key="4">
    <source>
        <dbReference type="EMBL" id="GAT71277.1"/>
    </source>
</evidence>
<dbReference type="EMBL" id="BDCX01000025">
    <property type="protein sequence ID" value="GAT71277.1"/>
    <property type="molecule type" value="Genomic_DNA"/>
</dbReference>
<dbReference type="InterPro" id="IPR030678">
    <property type="entry name" value="Peptide/Ni-bd"/>
</dbReference>
<dbReference type="AlphaFoldDB" id="A0A161LP04"/>
<dbReference type="SUPFAM" id="SSF53850">
    <property type="entry name" value="Periplasmic binding protein-like II"/>
    <property type="match status" value="1"/>
</dbReference>
<feature type="signal peptide" evidence="2">
    <location>
        <begin position="1"/>
        <end position="22"/>
    </location>
</feature>
<keyword evidence="5" id="KW-1185">Reference proteome</keyword>
<evidence type="ECO:0000259" key="3">
    <source>
        <dbReference type="Pfam" id="PF00496"/>
    </source>
</evidence>
<keyword evidence="1 2" id="KW-0732">Signal</keyword>
<feature type="chain" id="PRO_5038485384" evidence="2">
    <location>
        <begin position="23"/>
        <end position="499"/>
    </location>
</feature>
<dbReference type="GO" id="GO:0042597">
    <property type="term" value="C:periplasmic space"/>
    <property type="evidence" value="ECO:0007669"/>
    <property type="project" value="UniProtKB-ARBA"/>
</dbReference>
<gene>
    <name evidence="4" type="ORF">PS9374_06968</name>
</gene>
<dbReference type="PANTHER" id="PTHR30290">
    <property type="entry name" value="PERIPLASMIC BINDING COMPONENT OF ABC TRANSPORTER"/>
    <property type="match status" value="1"/>
</dbReference>
<dbReference type="InterPro" id="IPR039424">
    <property type="entry name" value="SBP_5"/>
</dbReference>
<dbReference type="GO" id="GO:0043190">
    <property type="term" value="C:ATP-binding cassette (ABC) transporter complex"/>
    <property type="evidence" value="ECO:0007669"/>
    <property type="project" value="InterPro"/>
</dbReference>
<accession>A0A161LP04</accession>
<dbReference type="PIRSF" id="PIRSF002741">
    <property type="entry name" value="MppA"/>
    <property type="match status" value="1"/>
</dbReference>
<dbReference type="Pfam" id="PF00496">
    <property type="entry name" value="SBP_bac_5"/>
    <property type="match status" value="1"/>
</dbReference>
<dbReference type="Gene3D" id="3.40.190.10">
    <property type="entry name" value="Periplasmic binding protein-like II"/>
    <property type="match status" value="1"/>
</dbReference>
<organism evidence="4 5">
    <name type="scientific">Planomonospora sphaerica</name>
    <dbReference type="NCBI Taxonomy" id="161355"/>
    <lineage>
        <taxon>Bacteria</taxon>
        <taxon>Bacillati</taxon>
        <taxon>Actinomycetota</taxon>
        <taxon>Actinomycetes</taxon>
        <taxon>Streptosporangiales</taxon>
        <taxon>Streptosporangiaceae</taxon>
        <taxon>Planomonospora</taxon>
    </lineage>
</organism>
<dbReference type="PANTHER" id="PTHR30290:SF38">
    <property type="entry name" value="D,D-DIPEPTIDE-BINDING PERIPLASMIC PROTEIN DDPA-RELATED"/>
    <property type="match status" value="1"/>
</dbReference>
<sequence length="499" mass="54629">MKTPKKCLIGLVVGLVFTLASCGLEQASAGAPPGEATIGVGSMYEPQNLDNAGGGGQGATEALTGNVYEGLFRLTDEGRVENLLAESHTVSPDGLTYTFRIRDGVTFHSGAPLTPDDVAHSIRRVTAAASTSSRRGTLDMIESIAGSGRDTVVVKLSSRSISFVYNLSQVWIVNDAHKDLSASEDGTGPYRLGTWKRGSSLSLDRFDGYWGRKAANARVVFRYFTDASALNNALLTGAVDVVTGMQSPDALALFDGDPGYRISNGKSTTKLLLAFNNRRAPFDRMLVRKAVSSAIDERKLLDSIWNGYGSMIGSMVPPTDPWYEDLTHVNPYDVELARRQLAEAGYPRGFAFTLDTPTYDPHPTVAAFVKSELAKIGITVEINMVTADEWYTKVYRNHDFTATLQEHVNDRDVRWYGDPGFYWGYDNPQVAREVKRAERAGTVEEQTALLRKVGRRIAEDAASNWLFLYPQIVIGSSAVSGYPVNGLNAQFYVYDIVKR</sequence>
<dbReference type="GO" id="GO:1904680">
    <property type="term" value="F:peptide transmembrane transporter activity"/>
    <property type="evidence" value="ECO:0007669"/>
    <property type="project" value="TreeGrafter"/>
</dbReference>
<feature type="domain" description="Solute-binding protein family 5" evidence="3">
    <location>
        <begin position="80"/>
        <end position="410"/>
    </location>
</feature>
<dbReference type="PROSITE" id="PS51257">
    <property type="entry name" value="PROKAR_LIPOPROTEIN"/>
    <property type="match status" value="1"/>
</dbReference>
<protein>
    <submittedName>
        <fullName evidence="4">ABC transporter substrate-binding protein</fullName>
    </submittedName>
</protein>
<dbReference type="Gene3D" id="3.10.105.10">
    <property type="entry name" value="Dipeptide-binding Protein, Domain 3"/>
    <property type="match status" value="1"/>
</dbReference>